<protein>
    <submittedName>
        <fullName evidence="3">Uncharacterized protein</fullName>
    </submittedName>
</protein>
<dbReference type="EMBL" id="MGEQ01000008">
    <property type="protein sequence ID" value="OGL86548.1"/>
    <property type="molecule type" value="Genomic_DNA"/>
</dbReference>
<evidence type="ECO:0000313" key="4">
    <source>
        <dbReference type="Proteomes" id="UP000176593"/>
    </source>
</evidence>
<name>A0A1F7V8Y2_9BACT</name>
<dbReference type="Proteomes" id="UP000176593">
    <property type="component" value="Unassembled WGS sequence"/>
</dbReference>
<proteinExistence type="predicted"/>
<accession>A0A1F7V8Y2</accession>
<evidence type="ECO:0000256" key="1">
    <source>
        <dbReference type="SAM" id="MobiDB-lite"/>
    </source>
</evidence>
<feature type="chain" id="PRO_5009533201" evidence="2">
    <location>
        <begin position="23"/>
        <end position="503"/>
    </location>
</feature>
<comment type="caution">
    <text evidence="3">The sequence shown here is derived from an EMBL/GenBank/DDBJ whole genome shotgun (WGS) entry which is preliminary data.</text>
</comment>
<keyword evidence="2" id="KW-0732">Signal</keyword>
<organism evidence="3 4">
    <name type="scientific">Candidatus Uhrbacteria bacterium RIFCSPLOWO2_02_FULL_48_18</name>
    <dbReference type="NCBI Taxonomy" id="1802408"/>
    <lineage>
        <taxon>Bacteria</taxon>
        <taxon>Candidatus Uhriibacteriota</taxon>
    </lineage>
</organism>
<evidence type="ECO:0000256" key="2">
    <source>
        <dbReference type="SAM" id="SignalP"/>
    </source>
</evidence>
<gene>
    <name evidence="3" type="ORF">A3I41_04640</name>
</gene>
<feature type="region of interest" description="Disordered" evidence="1">
    <location>
        <begin position="198"/>
        <end position="222"/>
    </location>
</feature>
<sequence length="503" mass="51768">MKKFSLCLAALAALLVSSSAFAAPVECANKDGDKYAVCDATCNVLPTGATKCGDCDDDHADINPGAPELWDDGLNNDCKLEPWENSNGERISLGANMCGRFERGLGRSIPPKSSAELRLLEDIMACKTSGNCTVDYTGGKLNPSAGYLKVDTDCDGVINVVPDTYSPTLADQAKCQKVAAKAAVIATAVRKAKVKKAAAPAPAAPLPGQATPTAPAPKAPAKGARGAAVDYSAPIAQAQADATKALQTATEASAKVGTFDAALKDHGDRLTAFDTALAQQKEALAAETARATAAEEGLDNKAQGALDLSAEAKASADTAKAAVEVLKGQGGFIEGYAGGGFIAQRDFDVTPKGATKAVVVRDQFAPTAEVGANIGFETASNRYNLFGAFSPSWDAGDSSMGGTGGAEVTWRLGGSQSYLGLHGLYQRHNAGGNVVYTNAVGNAFGGGLTFVHRGADQKHIGIQARLTAAWETFGTDAYRKEIQDGPVLRLMVDVLGGFSLAAN</sequence>
<reference evidence="3 4" key="1">
    <citation type="journal article" date="2016" name="Nat. Commun.">
        <title>Thousands of microbial genomes shed light on interconnected biogeochemical processes in an aquifer system.</title>
        <authorList>
            <person name="Anantharaman K."/>
            <person name="Brown C.T."/>
            <person name="Hug L.A."/>
            <person name="Sharon I."/>
            <person name="Castelle C.J."/>
            <person name="Probst A.J."/>
            <person name="Thomas B.C."/>
            <person name="Singh A."/>
            <person name="Wilkins M.J."/>
            <person name="Karaoz U."/>
            <person name="Brodie E.L."/>
            <person name="Williams K.H."/>
            <person name="Hubbard S.S."/>
            <person name="Banfield J.F."/>
        </authorList>
    </citation>
    <scope>NUCLEOTIDE SEQUENCE [LARGE SCALE GENOMIC DNA]</scope>
</reference>
<evidence type="ECO:0000313" key="3">
    <source>
        <dbReference type="EMBL" id="OGL86548.1"/>
    </source>
</evidence>
<feature type="signal peptide" evidence="2">
    <location>
        <begin position="1"/>
        <end position="22"/>
    </location>
</feature>
<dbReference type="AlphaFoldDB" id="A0A1F7V8Y2"/>
<feature type="compositionally biased region" description="Low complexity" evidence="1">
    <location>
        <begin position="198"/>
        <end position="213"/>
    </location>
</feature>